<reference evidence="1 2" key="1">
    <citation type="journal article" date="2015" name="Biotechnol. Biofuels">
        <title>Enhanced degradation of softwood versus hardwood by the white-rot fungus Pycnoporus coccineus.</title>
        <authorList>
            <person name="Couturier M."/>
            <person name="Navarro D."/>
            <person name="Chevret D."/>
            <person name="Henrissat B."/>
            <person name="Piumi F."/>
            <person name="Ruiz-Duenas F.J."/>
            <person name="Martinez A.T."/>
            <person name="Grigoriev I.V."/>
            <person name="Riley R."/>
            <person name="Lipzen A."/>
            <person name="Berrin J.G."/>
            <person name="Master E.R."/>
            <person name="Rosso M.N."/>
        </authorList>
    </citation>
    <scope>NUCLEOTIDE SEQUENCE [LARGE SCALE GENOMIC DNA]</scope>
    <source>
        <strain evidence="1 2">BRFM310</strain>
    </source>
</reference>
<accession>A0A1Y2IQP7</accession>
<dbReference type="EMBL" id="KZ084100">
    <property type="protein sequence ID" value="OSD03459.1"/>
    <property type="molecule type" value="Genomic_DNA"/>
</dbReference>
<keyword evidence="2" id="KW-1185">Reference proteome</keyword>
<proteinExistence type="predicted"/>
<name>A0A1Y2IQP7_TRAC3</name>
<protein>
    <submittedName>
        <fullName evidence="1">Uncharacterized protein</fullName>
    </submittedName>
</protein>
<sequence length="153" mass="17197">MLPIPSQPRAQYLRGGRHPSIMHCTSPAGNVLWPQSALILYCMHKMGPPSHKPARNMYIPVSVRYIAAVTTWMLHRCMPMANSPTAYRRRPIQEDGPLRMRFFHQSLPDDSSSIAFLSQSLRRYHRGTGCAICRSSASMRPRYATVGANGSGR</sequence>
<evidence type="ECO:0000313" key="2">
    <source>
        <dbReference type="Proteomes" id="UP000193067"/>
    </source>
</evidence>
<dbReference type="AlphaFoldDB" id="A0A1Y2IQP7"/>
<organism evidence="1 2">
    <name type="scientific">Trametes coccinea (strain BRFM310)</name>
    <name type="common">Pycnoporus coccineus</name>
    <dbReference type="NCBI Taxonomy" id="1353009"/>
    <lineage>
        <taxon>Eukaryota</taxon>
        <taxon>Fungi</taxon>
        <taxon>Dikarya</taxon>
        <taxon>Basidiomycota</taxon>
        <taxon>Agaricomycotina</taxon>
        <taxon>Agaricomycetes</taxon>
        <taxon>Polyporales</taxon>
        <taxon>Polyporaceae</taxon>
        <taxon>Trametes</taxon>
    </lineage>
</organism>
<dbReference type="Proteomes" id="UP000193067">
    <property type="component" value="Unassembled WGS sequence"/>
</dbReference>
<evidence type="ECO:0000313" key="1">
    <source>
        <dbReference type="EMBL" id="OSD03459.1"/>
    </source>
</evidence>
<gene>
    <name evidence="1" type="ORF">PYCCODRAFT_220737</name>
</gene>